<keyword evidence="4 10" id="KW-0336">GPI-anchor</keyword>
<keyword evidence="7 10" id="KW-0472">Membrane</keyword>
<evidence type="ECO:0000256" key="9">
    <source>
        <dbReference type="ARBA" id="ARBA00023288"/>
    </source>
</evidence>
<keyword evidence="6 10" id="KW-0732">Signal</keyword>
<comment type="function">
    <text evidence="10">Splits internally a 1,3-beta-glucan molecule and transfers the newly generated reducing end (the donor) to the non-reducing end of another 1,3-beta-glucan molecule (the acceptor) forming a 1,3-beta linkage, resulting in the elongation of 1,3-beta-glucan chains in the cell wall.</text>
</comment>
<dbReference type="GO" id="GO:0031505">
    <property type="term" value="P:fungal-type cell wall organization"/>
    <property type="evidence" value="ECO:0007669"/>
    <property type="project" value="TreeGrafter"/>
</dbReference>
<evidence type="ECO:0000256" key="4">
    <source>
        <dbReference type="ARBA" id="ARBA00022622"/>
    </source>
</evidence>
<dbReference type="FunFam" id="3.20.20.80:FF:000032">
    <property type="entry name" value="1,3-beta-glucanosyltransferase"/>
    <property type="match status" value="1"/>
</dbReference>
<dbReference type="GO" id="GO:0098552">
    <property type="term" value="C:side of membrane"/>
    <property type="evidence" value="ECO:0007669"/>
    <property type="project" value="UniProtKB-KW"/>
</dbReference>
<comment type="subcellular location">
    <subcellularLocation>
        <location evidence="1">Cell envelope</location>
    </subcellularLocation>
    <subcellularLocation>
        <location evidence="10">Cell membrane</location>
        <topology evidence="10">Lipid-anchor</topology>
        <topology evidence="10">GPI-anchor</topology>
    </subcellularLocation>
    <subcellularLocation>
        <location evidence="2">Membrane</location>
        <topology evidence="2">Lipid-anchor</topology>
        <topology evidence="2">GPI-anchor</topology>
    </subcellularLocation>
</comment>
<comment type="similarity">
    <text evidence="3 10">Belongs to the glycosyl hydrolase 72 family.</text>
</comment>
<feature type="chain" id="PRO_5034619185" description="1,3-beta-glucanosyltransferase" evidence="10">
    <location>
        <begin position="18"/>
        <end position="464"/>
    </location>
</feature>
<evidence type="ECO:0000256" key="10">
    <source>
        <dbReference type="RuleBase" id="RU361209"/>
    </source>
</evidence>
<evidence type="ECO:0000256" key="2">
    <source>
        <dbReference type="ARBA" id="ARBA00004589"/>
    </source>
</evidence>
<dbReference type="GO" id="GO:0009277">
    <property type="term" value="C:fungal-type cell wall"/>
    <property type="evidence" value="ECO:0007669"/>
    <property type="project" value="UniProtKB-ARBA"/>
</dbReference>
<organism evidence="11">
    <name type="scientific">Candidozyma auris</name>
    <name type="common">Yeast</name>
    <name type="synonym">Candida auris</name>
    <dbReference type="NCBI Taxonomy" id="498019"/>
    <lineage>
        <taxon>Eukaryota</taxon>
        <taxon>Fungi</taxon>
        <taxon>Dikarya</taxon>
        <taxon>Ascomycota</taxon>
        <taxon>Saccharomycotina</taxon>
        <taxon>Pichiomycetes</taxon>
        <taxon>Metschnikowiaceae</taxon>
        <taxon>Candidozyma</taxon>
    </lineage>
</organism>
<dbReference type="SUPFAM" id="SSF51445">
    <property type="entry name" value="(Trans)glycosidases"/>
    <property type="match status" value="1"/>
</dbReference>
<keyword evidence="5 10" id="KW-0808">Transferase</keyword>
<dbReference type="GO" id="GO:0042124">
    <property type="term" value="F:1,3-beta-glucanosyltransferase activity"/>
    <property type="evidence" value="ECO:0007669"/>
    <property type="project" value="TreeGrafter"/>
</dbReference>
<evidence type="ECO:0000256" key="1">
    <source>
        <dbReference type="ARBA" id="ARBA00004196"/>
    </source>
</evidence>
<feature type="signal peptide" evidence="10">
    <location>
        <begin position="1"/>
        <end position="17"/>
    </location>
</feature>
<evidence type="ECO:0000256" key="7">
    <source>
        <dbReference type="ARBA" id="ARBA00023136"/>
    </source>
</evidence>
<dbReference type="GO" id="GO:0071970">
    <property type="term" value="P:fungal-type cell wall (1-&gt;3)-beta-D-glucan biosynthetic process"/>
    <property type="evidence" value="ECO:0007669"/>
    <property type="project" value="TreeGrafter"/>
</dbReference>
<protein>
    <recommendedName>
        <fullName evidence="10">1,3-beta-glucanosyltransferase</fullName>
        <ecNumber evidence="10">2.4.1.-</ecNumber>
    </recommendedName>
</protein>
<dbReference type="InterPro" id="IPR017853">
    <property type="entry name" value="GH"/>
</dbReference>
<sequence length="464" mass="52085">MLPLLWLLMFWVPQGLALISPIKVHGRYFFDSVTQEPFYIKGVDYQPGGSSVTSQNKDPLSDPDICARDIALFQQLGINTIRVYTVNPDLDHDVCMTLLASAGIYLVLDVNSPQQARHLNRYEPWSTYTAEYLQNVFKVVEQFGNYNNTLGFFAGNEIVNDKISAAHSPRFVKAMVRDIKQYIDASLARKIPVGYSAADDLDYRIPLSEYLECIDESPFDSADFYGVNSYQWCGDQTFYSSGYDKLVSDYADYTRPVFLSEYGCNKVTPRMFSEVQALYSDDMIGVFSGGLAYEFSQEPNNYGLVKVLDNGDVILLDDFLALKYQLETVPDINYDVVTHHLLSENMKGSVAKHDYKQPTCKSEFRNLAVEQGLPSSVADKLVDQGVDVKKGKYVTLTESQLQSSYKVFSPSGKALGTPTVRVIRDISPGSSSRGSRLPVQTIPNSGTYGVHHCHRPCIKSRKIY</sequence>
<keyword evidence="9 10" id="KW-0449">Lipoprotein</keyword>
<dbReference type="Pfam" id="PF03198">
    <property type="entry name" value="Glyco_hydro_72"/>
    <property type="match status" value="1"/>
</dbReference>
<accession>A0A8F3AGI4</accession>
<evidence type="ECO:0000256" key="8">
    <source>
        <dbReference type="ARBA" id="ARBA00023180"/>
    </source>
</evidence>
<keyword evidence="8" id="KW-0325">Glycoprotein</keyword>
<gene>
    <name evidence="11" type="ORF">CA7LBN_002638</name>
</gene>
<evidence type="ECO:0000313" key="11">
    <source>
        <dbReference type="EMBL" id="QWW23804.1"/>
    </source>
</evidence>
<name>A0A8F3AGI4_CANAR</name>
<dbReference type="EC" id="2.4.1.-" evidence="10"/>
<reference evidence="11" key="1">
    <citation type="submission" date="2021-06" db="EMBL/GenBank/DDBJ databases">
        <title>Candida auris outbreak in lebanese hospital.</title>
        <authorList>
            <person name="Finianos M."/>
        </authorList>
    </citation>
    <scope>NUCLEOTIDE SEQUENCE</scope>
    <source>
        <strain evidence="11">CA7LBN</strain>
    </source>
</reference>
<evidence type="ECO:0000256" key="6">
    <source>
        <dbReference type="ARBA" id="ARBA00022729"/>
    </source>
</evidence>
<dbReference type="GO" id="GO:0005886">
    <property type="term" value="C:plasma membrane"/>
    <property type="evidence" value="ECO:0007669"/>
    <property type="project" value="UniProtKB-SubCell"/>
</dbReference>
<evidence type="ECO:0000256" key="5">
    <source>
        <dbReference type="ARBA" id="ARBA00022679"/>
    </source>
</evidence>
<evidence type="ECO:0000256" key="3">
    <source>
        <dbReference type="ARBA" id="ARBA00007528"/>
    </source>
</evidence>
<dbReference type="Proteomes" id="UP000825438">
    <property type="component" value="Chromosome III"/>
</dbReference>
<dbReference type="EMBL" id="CP076751">
    <property type="protein sequence ID" value="QWW23804.1"/>
    <property type="molecule type" value="Genomic_DNA"/>
</dbReference>
<dbReference type="InterPro" id="IPR004886">
    <property type="entry name" value="Glucanosyltransferase"/>
</dbReference>
<dbReference type="AlphaFoldDB" id="A0A8F3AGI4"/>
<dbReference type="PANTHER" id="PTHR31468:SF14">
    <property type="entry name" value="1,3-BETA-GLUCANOSYLTRANSFERASE GAS4"/>
    <property type="match status" value="1"/>
</dbReference>
<proteinExistence type="inferred from homology"/>
<dbReference type="PANTHER" id="PTHR31468">
    <property type="entry name" value="1,3-BETA-GLUCANOSYLTRANSFERASE GAS1"/>
    <property type="match status" value="1"/>
</dbReference>
<dbReference type="Gene3D" id="3.20.20.80">
    <property type="entry name" value="Glycosidases"/>
    <property type="match status" value="1"/>
</dbReference>